<reference evidence="1 2" key="1">
    <citation type="submission" date="2016-01" db="EMBL/GenBank/DDBJ databases">
        <title>Highly variable Streptococcus oralis are common among viridans streptococci isolated from primates.</title>
        <authorList>
            <person name="Denapaite D."/>
            <person name="Rieger M."/>
            <person name="Koendgen S."/>
            <person name="Brueckner R."/>
            <person name="Ochigava I."/>
            <person name="Kappeler P."/>
            <person name="Maetz-Rensing K."/>
            <person name="Leendertz F."/>
            <person name="Hakenbeck R."/>
        </authorList>
    </citation>
    <scope>NUCLEOTIDE SEQUENCE [LARGE SCALE GENOMIC DNA]</scope>
    <source>
        <strain evidence="1 2">DD27</strain>
    </source>
</reference>
<evidence type="ECO:0000313" key="2">
    <source>
        <dbReference type="Proteomes" id="UP000072363"/>
    </source>
</evidence>
<comment type="caution">
    <text evidence="1">The sequence shown here is derived from an EMBL/GenBank/DDBJ whole genome shotgun (WGS) entry which is preliminary data.</text>
</comment>
<name>A0A139Q123_STROR</name>
<protein>
    <submittedName>
        <fullName evidence="1">Uncharacterized protein</fullName>
    </submittedName>
</protein>
<dbReference type="EMBL" id="LQNZ01000013">
    <property type="protein sequence ID" value="KXT96253.1"/>
    <property type="molecule type" value="Genomic_DNA"/>
</dbReference>
<evidence type="ECO:0000313" key="1">
    <source>
        <dbReference type="EMBL" id="KXT96253.1"/>
    </source>
</evidence>
<sequence length="37" mass="4280">MCFVHLETEHELKAARKRVTSFVSDDTAESFLFSPCF</sequence>
<dbReference type="AlphaFoldDB" id="A0A139Q123"/>
<proteinExistence type="predicted"/>
<dbReference type="PATRIC" id="fig|1303.82.peg.211"/>
<organism evidence="1 2">
    <name type="scientific">Streptococcus oralis</name>
    <dbReference type="NCBI Taxonomy" id="1303"/>
    <lineage>
        <taxon>Bacteria</taxon>
        <taxon>Bacillati</taxon>
        <taxon>Bacillota</taxon>
        <taxon>Bacilli</taxon>
        <taxon>Lactobacillales</taxon>
        <taxon>Streptococcaceae</taxon>
        <taxon>Streptococcus</taxon>
    </lineage>
</organism>
<gene>
    <name evidence="1" type="ORF">SORDD27_00201</name>
</gene>
<accession>A0A139Q123</accession>
<dbReference type="Proteomes" id="UP000072363">
    <property type="component" value="Unassembled WGS sequence"/>
</dbReference>